<name>V9FSI0_PHYNI</name>
<dbReference type="eggNOG" id="ENOG502T0JY">
    <property type="taxonomic scope" value="Eukaryota"/>
</dbReference>
<comment type="caution">
    <text evidence="1">The sequence shown here is derived from an EMBL/GenBank/DDBJ whole genome shotgun (WGS) entry which is preliminary data.</text>
</comment>
<protein>
    <submittedName>
        <fullName evidence="1">Uncharacterized protein</fullName>
    </submittedName>
</protein>
<proteinExistence type="predicted"/>
<dbReference type="EMBL" id="ANIZ01000581">
    <property type="protein sequence ID" value="ETI54046.1"/>
    <property type="molecule type" value="Genomic_DNA"/>
</dbReference>
<dbReference type="HOGENOM" id="CLU_1910805_0_0_1"/>
<reference evidence="1 2" key="1">
    <citation type="submission" date="2013-11" db="EMBL/GenBank/DDBJ databases">
        <title>The Genome Sequence of Phytophthora parasitica P1569.</title>
        <authorList>
            <consortium name="The Broad Institute Genomics Platform"/>
            <person name="Russ C."/>
            <person name="Tyler B."/>
            <person name="Panabieres F."/>
            <person name="Shan W."/>
            <person name="Tripathy S."/>
            <person name="Grunwald N."/>
            <person name="Machado M."/>
            <person name="Johnson C.S."/>
            <person name="Arredondo F."/>
            <person name="Hong C."/>
            <person name="Coffey M."/>
            <person name="Young S.K."/>
            <person name="Zeng Q."/>
            <person name="Gargeya S."/>
            <person name="Fitzgerald M."/>
            <person name="Abouelleil A."/>
            <person name="Alvarado L."/>
            <person name="Chapman S.B."/>
            <person name="Gainer-Dewar J."/>
            <person name="Goldberg J."/>
            <person name="Griggs A."/>
            <person name="Gujja S."/>
            <person name="Hansen M."/>
            <person name="Howarth C."/>
            <person name="Imamovic A."/>
            <person name="Ireland A."/>
            <person name="Larimer J."/>
            <person name="McCowan C."/>
            <person name="Murphy C."/>
            <person name="Pearson M."/>
            <person name="Poon T.W."/>
            <person name="Priest M."/>
            <person name="Roberts A."/>
            <person name="Saif S."/>
            <person name="Shea T."/>
            <person name="Sykes S."/>
            <person name="Wortman J."/>
            <person name="Nusbaum C."/>
            <person name="Birren B."/>
        </authorList>
    </citation>
    <scope>NUCLEOTIDE SEQUENCE [LARGE SCALE GENOMIC DNA]</scope>
    <source>
        <strain evidence="1 2">P1569</strain>
    </source>
</reference>
<organism evidence="1 2">
    <name type="scientific">Phytophthora nicotianae P1569</name>
    <dbReference type="NCBI Taxonomy" id="1317065"/>
    <lineage>
        <taxon>Eukaryota</taxon>
        <taxon>Sar</taxon>
        <taxon>Stramenopiles</taxon>
        <taxon>Oomycota</taxon>
        <taxon>Peronosporomycetes</taxon>
        <taxon>Peronosporales</taxon>
        <taxon>Peronosporaceae</taxon>
        <taxon>Phytophthora</taxon>
    </lineage>
</organism>
<dbReference type="AlphaFoldDB" id="V9FSI0"/>
<dbReference type="Proteomes" id="UP000018721">
    <property type="component" value="Unassembled WGS sequence"/>
</dbReference>
<sequence length="133" mass="14749">MVRFTSRSCLHLTPELIDGEYTQPFYAQVAPKGRISRDVASEHVVSAGEVKASGRRSLLRCPVSAIIGEQVHYGQVIKVDGDNLTIRSEGEELVAGLADTDRRAPSSFYFLSMFNLAELSGAMKKSEPWNQRF</sequence>
<accession>V9FSI0</accession>
<evidence type="ECO:0000313" key="1">
    <source>
        <dbReference type="EMBL" id="ETI54046.1"/>
    </source>
</evidence>
<evidence type="ECO:0000313" key="2">
    <source>
        <dbReference type="Proteomes" id="UP000018721"/>
    </source>
</evidence>
<dbReference type="OrthoDB" id="104486at2759"/>
<gene>
    <name evidence="1" type="ORF">F443_03090</name>
</gene>
<keyword evidence="2" id="KW-1185">Reference proteome</keyword>